<dbReference type="PANTHER" id="PTHR13355">
    <property type="entry name" value="GLUCOSAMINE 6-PHOSPHATE N-ACETYLTRANSFERASE"/>
    <property type="match status" value="1"/>
</dbReference>
<dbReference type="AlphaFoldDB" id="A0A5D2TIY7"/>
<dbReference type="Gene3D" id="3.40.630.30">
    <property type="match status" value="1"/>
</dbReference>
<proteinExistence type="predicted"/>
<gene>
    <name evidence="2" type="ORF">E1A91_D09G136000v1</name>
</gene>
<evidence type="ECO:0000313" key="2">
    <source>
        <dbReference type="EMBL" id="TYI65129.1"/>
    </source>
</evidence>
<dbReference type="InterPro" id="IPR016181">
    <property type="entry name" value="Acyl_CoA_acyltransferase"/>
</dbReference>
<feature type="domain" description="N-acetyltransferase" evidence="1">
    <location>
        <begin position="87"/>
        <end position="137"/>
    </location>
</feature>
<evidence type="ECO:0000313" key="3">
    <source>
        <dbReference type="Proteomes" id="UP000323597"/>
    </source>
</evidence>
<accession>A0A5D2TIY7</accession>
<protein>
    <recommendedName>
        <fullName evidence="1">N-acetyltransferase domain-containing protein</fullName>
    </recommendedName>
</protein>
<dbReference type="PANTHER" id="PTHR13355:SF15">
    <property type="entry name" value="GCN5-RELATED N-ACETYLTRANSFERASE 3, CHLOROPLASTIC"/>
    <property type="match status" value="1"/>
</dbReference>
<dbReference type="EMBL" id="CM017657">
    <property type="protein sequence ID" value="TYI65129.1"/>
    <property type="molecule type" value="Genomic_DNA"/>
</dbReference>
<name>A0A5D2TIY7_GOSMU</name>
<dbReference type="InterPro" id="IPR039143">
    <property type="entry name" value="GNPNAT1-like"/>
</dbReference>
<dbReference type="Pfam" id="PF00583">
    <property type="entry name" value="Acetyltransf_1"/>
    <property type="match status" value="1"/>
</dbReference>
<dbReference type="InterPro" id="IPR000182">
    <property type="entry name" value="GNAT_dom"/>
</dbReference>
<evidence type="ECO:0000259" key="1">
    <source>
        <dbReference type="Pfam" id="PF00583"/>
    </source>
</evidence>
<organism evidence="2 3">
    <name type="scientific">Gossypium mustelinum</name>
    <name type="common">Cotton</name>
    <name type="synonym">Gossypium caicoense</name>
    <dbReference type="NCBI Taxonomy" id="34275"/>
    <lineage>
        <taxon>Eukaryota</taxon>
        <taxon>Viridiplantae</taxon>
        <taxon>Streptophyta</taxon>
        <taxon>Embryophyta</taxon>
        <taxon>Tracheophyta</taxon>
        <taxon>Spermatophyta</taxon>
        <taxon>Magnoliopsida</taxon>
        <taxon>eudicotyledons</taxon>
        <taxon>Gunneridae</taxon>
        <taxon>Pentapetalae</taxon>
        <taxon>rosids</taxon>
        <taxon>malvids</taxon>
        <taxon>Malvales</taxon>
        <taxon>Malvaceae</taxon>
        <taxon>Malvoideae</taxon>
        <taxon>Gossypium</taxon>
    </lineage>
</organism>
<dbReference type="SUPFAM" id="SSF55729">
    <property type="entry name" value="Acyl-CoA N-acyltransferases (Nat)"/>
    <property type="match status" value="1"/>
</dbReference>
<sequence>MTPSSPFSSSPSPSPWVANQSFNKSWAQQIEESYQLQSALALRVSSLAASAADSNFLDFNSDANTNRVSFSSSSSSSSSSSPQHVSHRFWVVPTLQGMGIGTIIVKRIVRMLTSRDIYDIVALCSKNERFFFKACGFRDDILGFTTMMYSRTVSTTCFEGERMVKQAGRKLLLVLSLQFPLASSKTSKPQS</sequence>
<reference evidence="2 3" key="1">
    <citation type="submission" date="2019-07" db="EMBL/GenBank/DDBJ databases">
        <title>WGS assembly of Gossypium mustelinum.</title>
        <authorList>
            <person name="Chen Z.J."/>
            <person name="Sreedasyam A."/>
            <person name="Ando A."/>
            <person name="Song Q."/>
            <person name="De L."/>
            <person name="Hulse-Kemp A."/>
            <person name="Ding M."/>
            <person name="Ye W."/>
            <person name="Kirkbride R."/>
            <person name="Jenkins J."/>
            <person name="Plott C."/>
            <person name="Lovell J."/>
            <person name="Lin Y.-M."/>
            <person name="Vaughn R."/>
            <person name="Liu B."/>
            <person name="Li W."/>
            <person name="Simpson S."/>
            <person name="Scheffler B."/>
            <person name="Saski C."/>
            <person name="Grover C."/>
            <person name="Hu G."/>
            <person name="Conover J."/>
            <person name="Carlson J."/>
            <person name="Shu S."/>
            <person name="Boston L."/>
            <person name="Williams M."/>
            <person name="Peterson D."/>
            <person name="Mcgee K."/>
            <person name="Jones D."/>
            <person name="Wendel J."/>
            <person name="Stelly D."/>
            <person name="Grimwood J."/>
            <person name="Schmutz J."/>
        </authorList>
    </citation>
    <scope>NUCLEOTIDE SEQUENCE [LARGE SCALE GENOMIC DNA]</scope>
    <source>
        <strain evidence="2">1408120.09</strain>
    </source>
</reference>
<dbReference type="Proteomes" id="UP000323597">
    <property type="component" value="Chromosome D09"/>
</dbReference>
<dbReference type="UniPathway" id="UPA00113">
    <property type="reaction ID" value="UER00529"/>
</dbReference>
<dbReference type="GO" id="GO:0006048">
    <property type="term" value="P:UDP-N-acetylglucosamine biosynthetic process"/>
    <property type="evidence" value="ECO:0007669"/>
    <property type="project" value="UniProtKB-UniPathway"/>
</dbReference>
<dbReference type="GO" id="GO:0008080">
    <property type="term" value="F:N-acetyltransferase activity"/>
    <property type="evidence" value="ECO:0007669"/>
    <property type="project" value="TreeGrafter"/>
</dbReference>
<keyword evidence="3" id="KW-1185">Reference proteome</keyword>